<dbReference type="InterPro" id="IPR011335">
    <property type="entry name" value="Restrct_endonuc-II-like"/>
</dbReference>
<dbReference type="eggNOG" id="COG2887">
    <property type="taxonomic scope" value="Bacteria"/>
</dbReference>
<dbReference type="GO" id="GO:0004386">
    <property type="term" value="F:helicase activity"/>
    <property type="evidence" value="ECO:0007669"/>
    <property type="project" value="UniProtKB-KW"/>
</dbReference>
<dbReference type="Gene3D" id="3.90.320.10">
    <property type="match status" value="1"/>
</dbReference>
<reference evidence="6 7" key="1">
    <citation type="journal article" date="2012" name="BMC Genomics">
        <title>Complete genome sequence of Saccharothrix espanaensis DSM 44229T and comparison to the other completely sequenced Pseudonocardiaceae.</title>
        <authorList>
            <person name="Strobel T."/>
            <person name="Al-Dilaimi A."/>
            <person name="Blom J."/>
            <person name="Gessner A."/>
            <person name="Kalinowski J."/>
            <person name="Luzhetska M."/>
            <person name="Puhler A."/>
            <person name="Szczepanowski R."/>
            <person name="Bechthold A."/>
            <person name="Ruckert C."/>
        </authorList>
    </citation>
    <scope>NUCLEOTIDE SEQUENCE [LARGE SCALE GENOMIC DNA]</scope>
    <source>
        <strain evidence="7">ATCC 51144 / DSM 44229 / JCM 9112 / NBRC 15066 / NRRL 15764</strain>
    </source>
</reference>
<dbReference type="GO" id="GO:0004527">
    <property type="term" value="F:exonuclease activity"/>
    <property type="evidence" value="ECO:0007669"/>
    <property type="project" value="UniProtKB-KW"/>
</dbReference>
<proteinExistence type="predicted"/>
<keyword evidence="3" id="KW-0234">DNA repair</keyword>
<feature type="compositionally biased region" description="Gly residues" evidence="4">
    <location>
        <begin position="16"/>
        <end position="28"/>
    </location>
</feature>
<evidence type="ECO:0000313" key="6">
    <source>
        <dbReference type="EMBL" id="CCH30468.1"/>
    </source>
</evidence>
<keyword evidence="1" id="KW-0227">DNA damage</keyword>
<gene>
    <name evidence="6" type="ordered locus">BN6_31630</name>
</gene>
<keyword evidence="2" id="KW-0347">Helicase</keyword>
<evidence type="ECO:0000256" key="4">
    <source>
        <dbReference type="SAM" id="MobiDB-lite"/>
    </source>
</evidence>
<evidence type="ECO:0000259" key="5">
    <source>
        <dbReference type="Pfam" id="PF12705"/>
    </source>
</evidence>
<dbReference type="Proteomes" id="UP000006281">
    <property type="component" value="Chromosome"/>
</dbReference>
<keyword evidence="7" id="KW-1185">Reference proteome</keyword>
<protein>
    <submittedName>
        <fullName evidence="6">RecB family exonuclease-like protein</fullName>
    </submittedName>
</protein>
<dbReference type="STRING" id="1179773.BN6_31630"/>
<organism evidence="6 7">
    <name type="scientific">Saccharothrix espanaensis (strain ATCC 51144 / DSM 44229 / JCM 9112 / NBRC 15066 / NRRL 15764)</name>
    <dbReference type="NCBI Taxonomy" id="1179773"/>
    <lineage>
        <taxon>Bacteria</taxon>
        <taxon>Bacillati</taxon>
        <taxon>Actinomycetota</taxon>
        <taxon>Actinomycetes</taxon>
        <taxon>Pseudonocardiales</taxon>
        <taxon>Pseudonocardiaceae</taxon>
        <taxon>Saccharothrix</taxon>
    </lineage>
</organism>
<feature type="region of interest" description="Disordered" evidence="4">
    <location>
        <begin position="336"/>
        <end position="358"/>
    </location>
</feature>
<keyword evidence="6" id="KW-0378">Hydrolase</keyword>
<dbReference type="EMBL" id="HE804045">
    <property type="protein sequence ID" value="CCH30468.1"/>
    <property type="molecule type" value="Genomic_DNA"/>
</dbReference>
<evidence type="ECO:0000256" key="1">
    <source>
        <dbReference type="ARBA" id="ARBA00022763"/>
    </source>
</evidence>
<name>K0K1L5_SACES</name>
<keyword evidence="2" id="KW-0067">ATP-binding</keyword>
<dbReference type="AlphaFoldDB" id="K0K1L5"/>
<feature type="domain" description="PD-(D/E)XK endonuclease-like" evidence="5">
    <location>
        <begin position="85"/>
        <end position="331"/>
    </location>
</feature>
<keyword evidence="6" id="KW-0269">Exonuclease</keyword>
<evidence type="ECO:0000256" key="2">
    <source>
        <dbReference type="ARBA" id="ARBA00022806"/>
    </source>
</evidence>
<feature type="region of interest" description="Disordered" evidence="4">
    <location>
        <begin position="1"/>
        <end position="50"/>
    </location>
</feature>
<dbReference type="PATRIC" id="fig|1179773.3.peg.3163"/>
<dbReference type="InterPro" id="IPR011604">
    <property type="entry name" value="PDDEXK-like_dom_sf"/>
</dbReference>
<dbReference type="SUPFAM" id="SSF52980">
    <property type="entry name" value="Restriction endonuclease-like"/>
    <property type="match status" value="1"/>
</dbReference>
<dbReference type="InterPro" id="IPR038726">
    <property type="entry name" value="PDDEXK_AddAB-type"/>
</dbReference>
<dbReference type="HOGENOM" id="CLU_049030_0_0_11"/>
<dbReference type="Pfam" id="PF12705">
    <property type="entry name" value="PDDEXK_1"/>
    <property type="match status" value="1"/>
</dbReference>
<accession>K0K1L5</accession>
<keyword evidence="2" id="KW-0547">Nucleotide-binding</keyword>
<sequence length="358" mass="39585">MTRPITPSSDPRPAPSGGGDGTSAGGPGCPAYHDKRPARSPLRRARDQAGAPRCPLIPILSGVCPIVLTMAVPTITERPVRRPALSPSRAGDFKQCPLLYRFRAVDRLPEKPTRAQVRGTVVHAVLEDLFGLPAAERRPERARELVGPAWERVRAERPEFADLFAGGQEEEQADWLASAAGLLDGYFTLEDPRRFDADARELLVEWELPSGVLLRGYVDRVDVAPTGEIRVVDYKTGAAPREVGEAKALFQMKFYALVLWRLRGAVPRQLRLMYLADRQALAYTPDEAELSRFERTLEAIWDAILRAAKSGDFRPNPSRLCDYCDHKALCPAFEGTPPPYPGWPEPDAGQETALDRAD</sequence>
<dbReference type="KEGG" id="sesp:BN6_31630"/>
<keyword evidence="6" id="KW-0540">Nuclease</keyword>
<evidence type="ECO:0000313" key="7">
    <source>
        <dbReference type="Proteomes" id="UP000006281"/>
    </source>
</evidence>
<dbReference type="GO" id="GO:0006281">
    <property type="term" value="P:DNA repair"/>
    <property type="evidence" value="ECO:0007669"/>
    <property type="project" value="UniProtKB-KW"/>
</dbReference>
<dbReference type="BioCyc" id="SESP1179773:BN6_RS15390-MONOMER"/>
<evidence type="ECO:0000256" key="3">
    <source>
        <dbReference type="ARBA" id="ARBA00023204"/>
    </source>
</evidence>